<keyword evidence="3" id="KW-1185">Reference proteome</keyword>
<dbReference type="Pfam" id="PF24366">
    <property type="entry name" value="DUF7522"/>
    <property type="match status" value="1"/>
</dbReference>
<evidence type="ECO:0000313" key="3">
    <source>
        <dbReference type="Proteomes" id="UP000199451"/>
    </source>
</evidence>
<feature type="region of interest" description="Disordered" evidence="1">
    <location>
        <begin position="1"/>
        <end position="21"/>
    </location>
</feature>
<feature type="compositionally biased region" description="Basic and acidic residues" evidence="1">
    <location>
        <begin position="1"/>
        <end position="10"/>
    </location>
</feature>
<evidence type="ECO:0000256" key="1">
    <source>
        <dbReference type="SAM" id="MobiDB-lite"/>
    </source>
</evidence>
<dbReference type="InterPro" id="IPR055944">
    <property type="entry name" value="DUF7522"/>
</dbReference>
<organism evidence="2 3">
    <name type="scientific">Halogranum gelatinilyticum</name>
    <dbReference type="NCBI Taxonomy" id="660521"/>
    <lineage>
        <taxon>Archaea</taxon>
        <taxon>Methanobacteriati</taxon>
        <taxon>Methanobacteriota</taxon>
        <taxon>Stenosarchaea group</taxon>
        <taxon>Halobacteria</taxon>
        <taxon>Halobacteriales</taxon>
        <taxon>Haloferacaceae</taxon>
    </lineage>
</organism>
<dbReference type="RefSeq" id="WP_089692934.1">
    <property type="nucleotide sequence ID" value="NZ_FNHL01000001.1"/>
</dbReference>
<protein>
    <submittedName>
        <fullName evidence="2">Uncharacterized protein</fullName>
    </submittedName>
</protein>
<dbReference type="OrthoDB" id="246032at2157"/>
<sequence>MDSEARREVEDALDEEVATATSETPLSAFVETLRTQSDDSLRLVVRYDGDEHTVLYTRDDVGTDLDDEAFEEQVKTLVMKGLSDPPEEQELSDFGSLHATLRWFDDVVVACYPTGEWTGVVATFDRGDSPFVGAALDELE</sequence>
<dbReference type="Proteomes" id="UP000199451">
    <property type="component" value="Unassembled WGS sequence"/>
</dbReference>
<proteinExistence type="predicted"/>
<reference evidence="3" key="1">
    <citation type="submission" date="2016-10" db="EMBL/GenBank/DDBJ databases">
        <authorList>
            <person name="Varghese N."/>
            <person name="Submissions S."/>
        </authorList>
    </citation>
    <scope>NUCLEOTIDE SEQUENCE [LARGE SCALE GENOMIC DNA]</scope>
    <source>
        <strain evidence="3">CGMCC 1.10119</strain>
    </source>
</reference>
<dbReference type="EMBL" id="FNHL01000001">
    <property type="protein sequence ID" value="SDL88549.1"/>
    <property type="molecule type" value="Genomic_DNA"/>
</dbReference>
<evidence type="ECO:0000313" key="2">
    <source>
        <dbReference type="EMBL" id="SDL88549.1"/>
    </source>
</evidence>
<name>A0A1G9NQ78_9EURY</name>
<dbReference type="AlphaFoldDB" id="A0A1G9NQ78"/>
<accession>A0A1G9NQ78</accession>
<gene>
    <name evidence="2" type="ORF">SAMN04487949_0058</name>
</gene>